<sequence length="92" mass="10349">MENLIDSKEIHGEKLGVGGQVDDQIIEQLQDFGDDISQMILTFLKIVESNSFKTFIISTTFNEDIKNAAKMNRQTTVNNKPAAENIPNNFKC</sequence>
<evidence type="ECO:0000313" key="2">
    <source>
        <dbReference type="WBParaSite" id="JU765_v2.g10404.t1"/>
    </source>
</evidence>
<dbReference type="Proteomes" id="UP000887576">
    <property type="component" value="Unplaced"/>
</dbReference>
<name>A0AC34PVM2_9BILA</name>
<dbReference type="WBParaSite" id="JU765_v2.g10404.t1">
    <property type="protein sequence ID" value="JU765_v2.g10404.t1"/>
    <property type="gene ID" value="JU765_v2.g10404"/>
</dbReference>
<evidence type="ECO:0000313" key="1">
    <source>
        <dbReference type="Proteomes" id="UP000887576"/>
    </source>
</evidence>
<organism evidence="1 2">
    <name type="scientific">Panagrolaimus sp. JU765</name>
    <dbReference type="NCBI Taxonomy" id="591449"/>
    <lineage>
        <taxon>Eukaryota</taxon>
        <taxon>Metazoa</taxon>
        <taxon>Ecdysozoa</taxon>
        <taxon>Nematoda</taxon>
        <taxon>Chromadorea</taxon>
        <taxon>Rhabditida</taxon>
        <taxon>Tylenchina</taxon>
        <taxon>Panagrolaimomorpha</taxon>
        <taxon>Panagrolaimoidea</taxon>
        <taxon>Panagrolaimidae</taxon>
        <taxon>Panagrolaimus</taxon>
    </lineage>
</organism>
<reference evidence="2" key="1">
    <citation type="submission" date="2022-11" db="UniProtKB">
        <authorList>
            <consortium name="WormBaseParasite"/>
        </authorList>
    </citation>
    <scope>IDENTIFICATION</scope>
</reference>
<accession>A0AC34PVM2</accession>
<protein>
    <submittedName>
        <fullName evidence="2">Uncharacterized protein</fullName>
    </submittedName>
</protein>
<proteinExistence type="predicted"/>